<dbReference type="Proteomes" id="UP000717328">
    <property type="component" value="Unassembled WGS sequence"/>
</dbReference>
<comment type="caution">
    <text evidence="1">The sequence shown here is derived from an EMBL/GenBank/DDBJ whole genome shotgun (WGS) entry which is preliminary data.</text>
</comment>
<organism evidence="1 2">
    <name type="scientific">Sphagnurus paluster</name>
    <dbReference type="NCBI Taxonomy" id="117069"/>
    <lineage>
        <taxon>Eukaryota</taxon>
        <taxon>Fungi</taxon>
        <taxon>Dikarya</taxon>
        <taxon>Basidiomycota</taxon>
        <taxon>Agaricomycotina</taxon>
        <taxon>Agaricomycetes</taxon>
        <taxon>Agaricomycetidae</taxon>
        <taxon>Agaricales</taxon>
        <taxon>Tricholomatineae</taxon>
        <taxon>Lyophyllaceae</taxon>
        <taxon>Sphagnurus</taxon>
    </lineage>
</organism>
<evidence type="ECO:0000313" key="2">
    <source>
        <dbReference type="Proteomes" id="UP000717328"/>
    </source>
</evidence>
<dbReference type="EMBL" id="JABCKI010000544">
    <property type="protein sequence ID" value="KAG5650133.1"/>
    <property type="molecule type" value="Genomic_DNA"/>
</dbReference>
<dbReference type="AlphaFoldDB" id="A0A9P7GKC6"/>
<name>A0A9P7GKC6_9AGAR</name>
<keyword evidence="2" id="KW-1185">Reference proteome</keyword>
<reference evidence="1" key="2">
    <citation type="submission" date="2021-10" db="EMBL/GenBank/DDBJ databases">
        <title>Phylogenomics reveals ancestral predisposition of the termite-cultivated fungus Termitomyces towards a domesticated lifestyle.</title>
        <authorList>
            <person name="Auxier B."/>
            <person name="Grum-Grzhimaylo A."/>
            <person name="Cardenas M.E."/>
            <person name="Lodge J.D."/>
            <person name="Laessoe T."/>
            <person name="Pedersen O."/>
            <person name="Smith M.E."/>
            <person name="Kuyper T.W."/>
            <person name="Franco-Molano E.A."/>
            <person name="Baroni T.J."/>
            <person name="Aanen D.K."/>
        </authorList>
    </citation>
    <scope>NUCLEOTIDE SEQUENCE</scope>
    <source>
        <strain evidence="1">D49</strain>
    </source>
</reference>
<gene>
    <name evidence="1" type="ORF">H0H81_000564</name>
</gene>
<protein>
    <submittedName>
        <fullName evidence="1">Uncharacterized protein</fullName>
    </submittedName>
</protein>
<sequence length="133" mass="14982">MMPLPVCLHVSLHRRLSELEALSKAEDTLRNTKEYLEELLVGIQEKQDTLKQCSHGTWVLFLCELGIRACTFPAAYGPILKLVSTRLPPLDVLGNAPETSCNSTMPMIHEDRNPELETYASFEQELVESLVID</sequence>
<evidence type="ECO:0000313" key="1">
    <source>
        <dbReference type="EMBL" id="KAG5650133.1"/>
    </source>
</evidence>
<reference evidence="1" key="1">
    <citation type="submission" date="2021-02" db="EMBL/GenBank/DDBJ databases">
        <authorList>
            <person name="Nieuwenhuis M."/>
            <person name="Van De Peppel L.J.J."/>
        </authorList>
    </citation>
    <scope>NUCLEOTIDE SEQUENCE</scope>
    <source>
        <strain evidence="1">D49</strain>
    </source>
</reference>
<accession>A0A9P7GKC6</accession>
<proteinExistence type="predicted"/>